<evidence type="ECO:0000313" key="2">
    <source>
        <dbReference type="Proteomes" id="UP001138997"/>
    </source>
</evidence>
<reference evidence="1" key="1">
    <citation type="submission" date="2021-11" db="EMBL/GenBank/DDBJ databases">
        <title>Streptomyces corallinus and Kineosporia corallina sp. nov., two new coral-derived marine actinobacteria.</title>
        <authorList>
            <person name="Buangrab K."/>
            <person name="Sutthacheep M."/>
            <person name="Yeemin T."/>
            <person name="Harunari E."/>
            <person name="Igarashi Y."/>
            <person name="Sripreechasak P."/>
            <person name="Kanchanasin P."/>
            <person name="Tanasupawat S."/>
            <person name="Phongsopitanun W."/>
        </authorList>
    </citation>
    <scope>NUCLEOTIDE SEQUENCE</scope>
    <source>
        <strain evidence="1">JCM 31032</strain>
    </source>
</reference>
<organism evidence="1 2">
    <name type="scientific">Kineosporia babensis</name>
    <dbReference type="NCBI Taxonomy" id="499548"/>
    <lineage>
        <taxon>Bacteria</taxon>
        <taxon>Bacillati</taxon>
        <taxon>Actinomycetota</taxon>
        <taxon>Actinomycetes</taxon>
        <taxon>Kineosporiales</taxon>
        <taxon>Kineosporiaceae</taxon>
        <taxon>Kineosporia</taxon>
    </lineage>
</organism>
<dbReference type="AlphaFoldDB" id="A0A9X1SWM9"/>
<protein>
    <submittedName>
        <fullName evidence="1">Heme-binding protein</fullName>
    </submittedName>
</protein>
<evidence type="ECO:0000313" key="1">
    <source>
        <dbReference type="EMBL" id="MCD5309568.1"/>
    </source>
</evidence>
<keyword evidence="2" id="KW-1185">Reference proteome</keyword>
<dbReference type="Proteomes" id="UP001138997">
    <property type="component" value="Unassembled WGS sequence"/>
</dbReference>
<gene>
    <name evidence="1" type="ORF">LR394_01550</name>
</gene>
<name>A0A9X1SWM9_9ACTN</name>
<dbReference type="RefSeq" id="WP_231438492.1">
    <property type="nucleotide sequence ID" value="NZ_JAJOMB010000001.1"/>
</dbReference>
<dbReference type="EMBL" id="JAJOMB010000001">
    <property type="protein sequence ID" value="MCD5309568.1"/>
    <property type="molecule type" value="Genomic_DNA"/>
</dbReference>
<dbReference type="NCBIfam" id="NF040572">
    <property type="entry name" value="heme_bind_FMP"/>
    <property type="match status" value="1"/>
</dbReference>
<comment type="caution">
    <text evidence="1">The sequence shown here is derived from an EMBL/GenBank/DDBJ whole genome shotgun (WGS) entry which is preliminary data.</text>
</comment>
<sequence>MELAKSFVLQPMPPVEEEAGLQAAAVKKGHPLGRLADLEGKWQGTGFNVIWRPHFHPEVRHFLELNLTEETFEFQRIAGAIPNRGLVQKDINMFGLNYLQQITDRNTGAGLHFEPGIFARVPATTNPKEGATIVRMASIPHGTTILAQGNSTAADETPRPVIPRTDIVPFFSGNPKDTGEFDEQHLNRKTRFRTSGPGLKGITQKLLDDPNSLLRDAIAKQNITSSIKLQTSTSTKTVVSGGGVANTAFLAGGDEPNAVASKVSSTFWLEKLDNEGRASQLQYTQRVLLDFDTLSWPHVTVATLRRVG</sequence>
<proteinExistence type="predicted"/>
<dbReference type="InterPro" id="IPR047975">
    <property type="entry name" value="Heme_bind_FMP"/>
</dbReference>
<accession>A0A9X1SWM9</accession>